<dbReference type="InterPro" id="IPR029063">
    <property type="entry name" value="SAM-dependent_MTases_sf"/>
</dbReference>
<evidence type="ECO:0000313" key="1">
    <source>
        <dbReference type="EMBL" id="AXY73072.1"/>
    </source>
</evidence>
<dbReference type="SUPFAM" id="SSF53335">
    <property type="entry name" value="S-adenosyl-L-methionine-dependent methyltransferases"/>
    <property type="match status" value="1"/>
</dbReference>
<evidence type="ECO:0000313" key="2">
    <source>
        <dbReference type="Proteomes" id="UP000263900"/>
    </source>
</evidence>
<protein>
    <recommendedName>
        <fullName evidence="3">Class I SAM-dependent methyltransferase</fullName>
    </recommendedName>
</protein>
<dbReference type="Gene3D" id="3.40.50.150">
    <property type="entry name" value="Vaccinia Virus protein VP39"/>
    <property type="match status" value="1"/>
</dbReference>
<dbReference type="RefSeq" id="WP_119048910.1">
    <property type="nucleotide sequence ID" value="NZ_CP032157.1"/>
</dbReference>
<accession>A0A3B7MFG6</accession>
<keyword evidence="2" id="KW-1185">Reference proteome</keyword>
<gene>
    <name evidence="1" type="ORF">D3H65_03400</name>
</gene>
<organism evidence="1 2">
    <name type="scientific">Paraflavitalea soli</name>
    <dbReference type="NCBI Taxonomy" id="2315862"/>
    <lineage>
        <taxon>Bacteria</taxon>
        <taxon>Pseudomonadati</taxon>
        <taxon>Bacteroidota</taxon>
        <taxon>Chitinophagia</taxon>
        <taxon>Chitinophagales</taxon>
        <taxon>Chitinophagaceae</taxon>
        <taxon>Paraflavitalea</taxon>
    </lineage>
</organism>
<dbReference type="EMBL" id="CP032157">
    <property type="protein sequence ID" value="AXY73072.1"/>
    <property type="molecule type" value="Genomic_DNA"/>
</dbReference>
<dbReference type="KEGG" id="pseg:D3H65_03400"/>
<name>A0A3B7MFG6_9BACT</name>
<evidence type="ECO:0008006" key="3">
    <source>
        <dbReference type="Google" id="ProtNLM"/>
    </source>
</evidence>
<sequence length="291" mass="33416">MSGERDFNTISPSAGALLMMKALTDIPFARDTAAMVGDLEAFMQSAREKRSRVLLGRVIHFENRYKTIDLALADINPQNILELSSGFSCRGLYMVLHKKVTYIDTDLPEFISNKNNLVNRLIQEKDLHALQGKLYIEPLNAMDEEQFDKVAGLLPAGPVTIVNEGLLVYLDTAEKRQLCATIHRLLKERGGYWVTGDVYIKRDMSRLLDHPQEAFDEHLTQFLKEHRIEENKFENYEEAEAFFTSCHFAIRRRIDIDYSSLSSLGLISRTVAESEVREWMQGRETWVLEPI</sequence>
<proteinExistence type="predicted"/>
<reference evidence="1 2" key="1">
    <citation type="submission" date="2018-09" db="EMBL/GenBank/DDBJ databases">
        <title>Genome sequencing of strain 6GH32-13.</title>
        <authorList>
            <person name="Weon H.-Y."/>
            <person name="Heo J."/>
            <person name="Kwon S.-W."/>
        </authorList>
    </citation>
    <scope>NUCLEOTIDE SEQUENCE [LARGE SCALE GENOMIC DNA]</scope>
    <source>
        <strain evidence="1 2">5GH32-13</strain>
    </source>
</reference>
<dbReference type="AlphaFoldDB" id="A0A3B7MFG6"/>
<dbReference type="OrthoDB" id="1442552at2"/>
<dbReference type="Proteomes" id="UP000263900">
    <property type="component" value="Chromosome"/>
</dbReference>